<dbReference type="AlphaFoldDB" id="A0AAQ3Q620"/>
<evidence type="ECO:0000313" key="1">
    <source>
        <dbReference type="EMBL" id="WOK97239.1"/>
    </source>
</evidence>
<dbReference type="Proteomes" id="UP001327560">
    <property type="component" value="Chromosome 2"/>
</dbReference>
<reference evidence="1 2" key="1">
    <citation type="submission" date="2023-10" db="EMBL/GenBank/DDBJ databases">
        <title>Chromosome-scale genome assembly provides insights into flower coloration mechanisms of Canna indica.</title>
        <authorList>
            <person name="Li C."/>
        </authorList>
    </citation>
    <scope>NUCLEOTIDE SEQUENCE [LARGE SCALE GENOMIC DNA]</scope>
    <source>
        <tissue evidence="1">Flower</tissue>
    </source>
</reference>
<proteinExistence type="predicted"/>
<dbReference type="EMBL" id="CP136891">
    <property type="protein sequence ID" value="WOK97239.1"/>
    <property type="molecule type" value="Genomic_DNA"/>
</dbReference>
<evidence type="ECO:0000313" key="2">
    <source>
        <dbReference type="Proteomes" id="UP001327560"/>
    </source>
</evidence>
<keyword evidence="2" id="KW-1185">Reference proteome</keyword>
<name>A0AAQ3Q620_9LILI</name>
<protein>
    <recommendedName>
        <fullName evidence="3">Reverse transcriptase zinc-binding domain-containing protein</fullName>
    </recommendedName>
</protein>
<sequence length="110" mass="13535">MKTNDCYICKKGKDSQNHILFECIWVQEYWKEVEKKMNIQFKHQNEWREGKWLLEAEMYDKNSGESLNAFIANSLWLFWKNMCRVKYGERSWRIHTIYNKALNDTIDYHC</sequence>
<accession>A0AAQ3Q620</accession>
<evidence type="ECO:0008006" key="3">
    <source>
        <dbReference type="Google" id="ProtNLM"/>
    </source>
</evidence>
<gene>
    <name evidence="1" type="ORF">Cni_G05947</name>
</gene>
<organism evidence="1 2">
    <name type="scientific">Canna indica</name>
    <name type="common">Indian-shot</name>
    <dbReference type="NCBI Taxonomy" id="4628"/>
    <lineage>
        <taxon>Eukaryota</taxon>
        <taxon>Viridiplantae</taxon>
        <taxon>Streptophyta</taxon>
        <taxon>Embryophyta</taxon>
        <taxon>Tracheophyta</taxon>
        <taxon>Spermatophyta</taxon>
        <taxon>Magnoliopsida</taxon>
        <taxon>Liliopsida</taxon>
        <taxon>Zingiberales</taxon>
        <taxon>Cannaceae</taxon>
        <taxon>Canna</taxon>
    </lineage>
</organism>